<evidence type="ECO:0000259" key="7">
    <source>
        <dbReference type="PROSITE" id="PS51123"/>
    </source>
</evidence>
<dbReference type="OrthoDB" id="9800869at2"/>
<comment type="caution">
    <text evidence="8">The sequence shown here is derived from an EMBL/GenBank/DDBJ whole genome shotgun (WGS) entry which is preliminary data.</text>
</comment>
<dbReference type="InterPro" id="IPR006665">
    <property type="entry name" value="OmpA-like"/>
</dbReference>
<dbReference type="Pfam" id="PF00691">
    <property type="entry name" value="OmpA"/>
    <property type="match status" value="1"/>
</dbReference>
<reference evidence="8 9" key="1">
    <citation type="journal article" date="2013" name="Stand. Genomic Sci.">
        <title>Genomic Encyclopedia of Type Strains, Phase I: The one thousand microbial genomes (KMG-I) project.</title>
        <authorList>
            <person name="Kyrpides N.C."/>
            <person name="Woyke T."/>
            <person name="Eisen J.A."/>
            <person name="Garrity G."/>
            <person name="Lilburn T.G."/>
            <person name="Beck B.J."/>
            <person name="Whitman W.B."/>
            <person name="Hugenholtz P."/>
            <person name="Klenk H.P."/>
        </authorList>
    </citation>
    <scope>NUCLEOTIDE SEQUENCE [LARGE SCALE GENOMIC DNA]</scope>
    <source>
        <strain evidence="8 9">DSM 13484</strain>
    </source>
</reference>
<organism evidence="8 9">
    <name type="scientific">Chitinophaga japonensis</name>
    <name type="common">Flexibacter japonensis</name>
    <dbReference type="NCBI Taxonomy" id="104662"/>
    <lineage>
        <taxon>Bacteria</taxon>
        <taxon>Pseudomonadati</taxon>
        <taxon>Bacteroidota</taxon>
        <taxon>Chitinophagia</taxon>
        <taxon>Chitinophagales</taxon>
        <taxon>Chitinophagaceae</taxon>
        <taxon>Chitinophaga</taxon>
    </lineage>
</organism>
<sequence length="423" mass="46335">MTCLKTPRLLVMLGLLLTTATASHAQLLDKIQRKVKNRVDRKIDQTIDKGLDKAEKGIDDAAKSDKTENKGSTAPGHPGAADNVSNDAAAGLRVNSKYDFVPGENLLFADDFLADNTGDFPAHWNTNGSGEVVTLNGLPDKWLKVPDNTISFPETNKVLPESFTIEFDLLYPKGSTRTPVTFGFSENSNPAKNGLRYKKLLYFKIDHFQDLVGYSTSLYSGREENKAYPVNGMAGKIMRVSISVHKSRIRLYLDQDKVFDLPRGFEPSSLRNNFHFRAAEIIPAAKQPFYVAHLRIAAGGTDLRSQLLAAGKVSTSGILFDVNAARIKPSSYGIIREIAMALQENADLRLKIVGHTDSDGADNANLDLSKRRAEAVKAALQETYGIDGARLQSDGKGESQPVAGNQSPEGKAKNRRVEFIVQK</sequence>
<keyword evidence="2 4" id="KW-0472">Membrane</keyword>
<dbReference type="CDD" id="cd07185">
    <property type="entry name" value="OmpA_C-like"/>
    <property type="match status" value="1"/>
</dbReference>
<accession>A0A562TBT0</accession>
<dbReference type="InterPro" id="IPR006664">
    <property type="entry name" value="OMP_bac"/>
</dbReference>
<feature type="signal peptide" evidence="6">
    <location>
        <begin position="1"/>
        <end position="25"/>
    </location>
</feature>
<gene>
    <name evidence="8" type="ORF">LX66_0343</name>
</gene>
<evidence type="ECO:0000256" key="1">
    <source>
        <dbReference type="ARBA" id="ARBA00004442"/>
    </source>
</evidence>
<feature type="region of interest" description="Disordered" evidence="5">
    <location>
        <begin position="59"/>
        <end position="85"/>
    </location>
</feature>
<dbReference type="PROSITE" id="PS51123">
    <property type="entry name" value="OMPA_2"/>
    <property type="match status" value="1"/>
</dbReference>
<dbReference type="SUPFAM" id="SSF103088">
    <property type="entry name" value="OmpA-like"/>
    <property type="match status" value="1"/>
</dbReference>
<dbReference type="InterPro" id="IPR050330">
    <property type="entry name" value="Bact_OuterMem_StrucFunc"/>
</dbReference>
<feature type="chain" id="PRO_5021713520" evidence="6">
    <location>
        <begin position="26"/>
        <end position="423"/>
    </location>
</feature>
<evidence type="ECO:0000313" key="8">
    <source>
        <dbReference type="EMBL" id="TWI90982.1"/>
    </source>
</evidence>
<evidence type="ECO:0000256" key="3">
    <source>
        <dbReference type="ARBA" id="ARBA00023237"/>
    </source>
</evidence>
<evidence type="ECO:0000256" key="4">
    <source>
        <dbReference type="PROSITE-ProRule" id="PRU00473"/>
    </source>
</evidence>
<keyword evidence="9" id="KW-1185">Reference proteome</keyword>
<dbReference type="EMBL" id="VLLG01000002">
    <property type="protein sequence ID" value="TWI90982.1"/>
    <property type="molecule type" value="Genomic_DNA"/>
</dbReference>
<dbReference type="PRINTS" id="PR01021">
    <property type="entry name" value="OMPADOMAIN"/>
</dbReference>
<evidence type="ECO:0000313" key="9">
    <source>
        <dbReference type="Proteomes" id="UP000316778"/>
    </source>
</evidence>
<dbReference type="RefSeq" id="WP_145710158.1">
    <property type="nucleotide sequence ID" value="NZ_BAAAFY010000001.1"/>
</dbReference>
<dbReference type="Proteomes" id="UP000316778">
    <property type="component" value="Unassembled WGS sequence"/>
</dbReference>
<dbReference type="AlphaFoldDB" id="A0A562TBT0"/>
<dbReference type="Gene3D" id="3.30.1330.60">
    <property type="entry name" value="OmpA-like domain"/>
    <property type="match status" value="1"/>
</dbReference>
<dbReference type="InterPro" id="IPR036737">
    <property type="entry name" value="OmpA-like_sf"/>
</dbReference>
<comment type="subcellular location">
    <subcellularLocation>
        <location evidence="1">Cell outer membrane</location>
    </subcellularLocation>
</comment>
<evidence type="ECO:0000256" key="6">
    <source>
        <dbReference type="SAM" id="SignalP"/>
    </source>
</evidence>
<name>A0A562TBT0_CHIJA</name>
<evidence type="ECO:0000256" key="5">
    <source>
        <dbReference type="SAM" id="MobiDB-lite"/>
    </source>
</evidence>
<keyword evidence="6" id="KW-0732">Signal</keyword>
<dbReference type="PANTHER" id="PTHR30329">
    <property type="entry name" value="STATOR ELEMENT OF FLAGELLAR MOTOR COMPLEX"/>
    <property type="match status" value="1"/>
</dbReference>
<evidence type="ECO:0000256" key="2">
    <source>
        <dbReference type="ARBA" id="ARBA00023136"/>
    </source>
</evidence>
<dbReference type="GO" id="GO:0009279">
    <property type="term" value="C:cell outer membrane"/>
    <property type="evidence" value="ECO:0007669"/>
    <property type="project" value="UniProtKB-SubCell"/>
</dbReference>
<feature type="compositionally biased region" description="Basic and acidic residues" evidence="5">
    <location>
        <begin position="59"/>
        <end position="69"/>
    </location>
</feature>
<dbReference type="PANTHER" id="PTHR30329:SF21">
    <property type="entry name" value="LIPOPROTEIN YIAD-RELATED"/>
    <property type="match status" value="1"/>
</dbReference>
<feature type="compositionally biased region" description="Basic and acidic residues" evidence="5">
    <location>
        <begin position="410"/>
        <end position="423"/>
    </location>
</feature>
<feature type="region of interest" description="Disordered" evidence="5">
    <location>
        <begin position="387"/>
        <end position="423"/>
    </location>
</feature>
<keyword evidence="3" id="KW-0998">Cell outer membrane</keyword>
<protein>
    <submittedName>
        <fullName evidence="8">OmpA family protein</fullName>
    </submittedName>
</protein>
<feature type="domain" description="OmpA-like" evidence="7">
    <location>
        <begin position="310"/>
        <end position="423"/>
    </location>
</feature>
<proteinExistence type="predicted"/>